<dbReference type="SUPFAM" id="SSF56176">
    <property type="entry name" value="FAD-binding/transporter-associated domain-like"/>
    <property type="match status" value="1"/>
</dbReference>
<evidence type="ECO:0000256" key="1">
    <source>
        <dbReference type="ARBA" id="ARBA00005466"/>
    </source>
</evidence>
<dbReference type="InterPro" id="IPR012951">
    <property type="entry name" value="BBE"/>
</dbReference>
<evidence type="ECO:0000313" key="7">
    <source>
        <dbReference type="EMBL" id="KAK6539474.1"/>
    </source>
</evidence>
<dbReference type="Gene3D" id="3.30.465.10">
    <property type="match status" value="2"/>
</dbReference>
<keyword evidence="5" id="KW-0732">Signal</keyword>
<accession>A0AAV9XEA7</accession>
<dbReference type="Gene3D" id="3.40.462.20">
    <property type="match status" value="1"/>
</dbReference>
<evidence type="ECO:0000256" key="4">
    <source>
        <dbReference type="ARBA" id="ARBA00023002"/>
    </source>
</evidence>
<evidence type="ECO:0000256" key="3">
    <source>
        <dbReference type="ARBA" id="ARBA00022827"/>
    </source>
</evidence>
<dbReference type="GO" id="GO:0016491">
    <property type="term" value="F:oxidoreductase activity"/>
    <property type="evidence" value="ECO:0007669"/>
    <property type="project" value="UniProtKB-KW"/>
</dbReference>
<dbReference type="PANTHER" id="PTHR42973">
    <property type="entry name" value="BINDING OXIDOREDUCTASE, PUTATIVE (AFU_ORTHOLOGUE AFUA_1G17690)-RELATED"/>
    <property type="match status" value="1"/>
</dbReference>
<keyword evidence="3" id="KW-0274">FAD</keyword>
<reference evidence="7 8" key="1">
    <citation type="submission" date="2019-10" db="EMBL/GenBank/DDBJ databases">
        <authorList>
            <person name="Palmer J.M."/>
        </authorList>
    </citation>
    <scope>NUCLEOTIDE SEQUENCE [LARGE SCALE GENOMIC DNA]</scope>
    <source>
        <strain evidence="7 8">TWF694</strain>
    </source>
</reference>
<comment type="similarity">
    <text evidence="1">Belongs to the oxygen-dependent FAD-linked oxidoreductase family.</text>
</comment>
<dbReference type="InterPro" id="IPR050416">
    <property type="entry name" value="FAD-linked_Oxidoreductase"/>
</dbReference>
<evidence type="ECO:0000259" key="6">
    <source>
        <dbReference type="Pfam" id="PF08031"/>
    </source>
</evidence>
<evidence type="ECO:0000256" key="5">
    <source>
        <dbReference type="SAM" id="SignalP"/>
    </source>
</evidence>
<organism evidence="7 8">
    <name type="scientific">Orbilia ellipsospora</name>
    <dbReference type="NCBI Taxonomy" id="2528407"/>
    <lineage>
        <taxon>Eukaryota</taxon>
        <taxon>Fungi</taxon>
        <taxon>Dikarya</taxon>
        <taxon>Ascomycota</taxon>
        <taxon>Pezizomycotina</taxon>
        <taxon>Orbiliomycetes</taxon>
        <taxon>Orbiliales</taxon>
        <taxon>Orbiliaceae</taxon>
        <taxon>Orbilia</taxon>
    </lineage>
</organism>
<keyword evidence="4" id="KW-0560">Oxidoreductase</keyword>
<dbReference type="Pfam" id="PF08031">
    <property type="entry name" value="BBE"/>
    <property type="match status" value="1"/>
</dbReference>
<dbReference type="Proteomes" id="UP001365542">
    <property type="component" value="Unassembled WGS sequence"/>
</dbReference>
<dbReference type="EMBL" id="JAVHJO010000006">
    <property type="protein sequence ID" value="KAK6539474.1"/>
    <property type="molecule type" value="Genomic_DNA"/>
</dbReference>
<dbReference type="InterPro" id="IPR016169">
    <property type="entry name" value="FAD-bd_PCMH_sub2"/>
</dbReference>
<sequence length="351" mass="38326">MNILKIQMFFFHTLVTVTPVWGDTAKISRETVCCLALNGLSTAGKISSNGEDGAVLITASQLDHIDLKGDVAKIGPGNTWSDFYRKTDVVGKVVTGGRSGTIGVGGLVLGGKNLPKVLAQVDKYHGEDRGPKSSIIVNLINGDDIGYGQFIELDLYYGEGVSSSPDVFKSFFEVPGVLASTVSRKEFSDLVPNGHEGLPPAVNKKASEIFEEEASLFRAKRGANLQPGIFTLSFEPYSFGLISASRETGGNALGLDQQKDPLTLALLTWSWINQTESGIRIAAVKKSVERMKQASLLEGKYVEWVYINEAAADQQPFKSYWKTNFERLRRIRNKYDPEGVFTKLESGGFVL</sequence>
<evidence type="ECO:0000313" key="8">
    <source>
        <dbReference type="Proteomes" id="UP001365542"/>
    </source>
</evidence>
<feature type="domain" description="Berberine/berberine-like" evidence="6">
    <location>
        <begin position="305"/>
        <end position="342"/>
    </location>
</feature>
<dbReference type="InterPro" id="IPR036318">
    <property type="entry name" value="FAD-bd_PCMH-like_sf"/>
</dbReference>
<dbReference type="PANTHER" id="PTHR42973:SF13">
    <property type="entry name" value="FAD-BINDING PCMH-TYPE DOMAIN-CONTAINING PROTEIN"/>
    <property type="match status" value="1"/>
</dbReference>
<keyword evidence="8" id="KW-1185">Reference proteome</keyword>
<feature type="signal peptide" evidence="5">
    <location>
        <begin position="1"/>
        <end position="22"/>
    </location>
</feature>
<keyword evidence="2" id="KW-0285">Flavoprotein</keyword>
<name>A0AAV9XEA7_9PEZI</name>
<feature type="chain" id="PRO_5043653848" description="Berberine/berberine-like domain-containing protein" evidence="5">
    <location>
        <begin position="23"/>
        <end position="351"/>
    </location>
</feature>
<evidence type="ECO:0000256" key="2">
    <source>
        <dbReference type="ARBA" id="ARBA00022630"/>
    </source>
</evidence>
<gene>
    <name evidence="7" type="ORF">TWF694_009697</name>
</gene>
<protein>
    <recommendedName>
        <fullName evidence="6">Berberine/berberine-like domain-containing protein</fullName>
    </recommendedName>
</protein>
<dbReference type="AlphaFoldDB" id="A0AAV9XEA7"/>
<dbReference type="GO" id="GO:0050660">
    <property type="term" value="F:flavin adenine dinucleotide binding"/>
    <property type="evidence" value="ECO:0007669"/>
    <property type="project" value="InterPro"/>
</dbReference>
<comment type="caution">
    <text evidence="7">The sequence shown here is derived from an EMBL/GenBank/DDBJ whole genome shotgun (WGS) entry which is preliminary data.</text>
</comment>
<proteinExistence type="inferred from homology"/>